<dbReference type="PANTHER" id="PTHR46599">
    <property type="entry name" value="PIGGYBAC TRANSPOSABLE ELEMENT-DERIVED PROTEIN 4"/>
    <property type="match status" value="1"/>
</dbReference>
<sequence>MGLHVLPNVTLYWSSDPLFCVKEVADVMPVKRFKKILSNLHINDNSKMPKRNEQGFDKLYKVRPLIDSMNDAFQNSASCSSSQSIDECMIKFKGRSTLKQYMPKKPIKRGFKVWARCDSLTGYLYQFEVYTGKKDDTTEVGLGASVVKGLCKKLIEQNAENTHVAFDNFFASCELMQFLFEKNIYSTATVRQDRTDLPELIKSHRKKKNTPKPAALKLAKGQHKWRVNKNVAFFVWMDTKLVYVLSTAYHPRQKKTCKRTQKDGTKSDIACPLGILEYTKRMGGVDRFDQKRGTYPISRRSKRWWMRIFYFLLDAAITNAHILHTHNDRVHNPIGALQFRTDLARNLINNYSSRKRRVSVLPNFATKRPKGPTSRQKSIYGIPDEIRLNDVGSHMPGELPSYRRCRACSSKALGKKSKIECVKCKVPLCIAPCFAQFHT</sequence>
<dbReference type="Pfam" id="PF13843">
    <property type="entry name" value="DDE_Tnp_1_7"/>
    <property type="match status" value="1"/>
</dbReference>
<organism evidence="2 5">
    <name type="scientific">Mythimna separata</name>
    <name type="common">Oriental armyworm</name>
    <name type="synonym">Pseudaletia separata</name>
    <dbReference type="NCBI Taxonomy" id="271217"/>
    <lineage>
        <taxon>Eukaryota</taxon>
        <taxon>Metazoa</taxon>
        <taxon>Ecdysozoa</taxon>
        <taxon>Arthropoda</taxon>
        <taxon>Hexapoda</taxon>
        <taxon>Insecta</taxon>
        <taxon>Pterygota</taxon>
        <taxon>Neoptera</taxon>
        <taxon>Endopterygota</taxon>
        <taxon>Lepidoptera</taxon>
        <taxon>Glossata</taxon>
        <taxon>Ditrysia</taxon>
        <taxon>Noctuoidea</taxon>
        <taxon>Noctuidae</taxon>
        <taxon>Noctuinae</taxon>
        <taxon>Hadenini</taxon>
        <taxon>Mythimna</taxon>
    </lineage>
</organism>
<evidence type="ECO:0000313" key="2">
    <source>
        <dbReference type="EMBL" id="KAJ8708952.1"/>
    </source>
</evidence>
<dbReference type="EMBL" id="JARGEI010000025">
    <property type="protein sequence ID" value="KAJ8708953.1"/>
    <property type="molecule type" value="Genomic_DNA"/>
</dbReference>
<keyword evidence="5" id="KW-1185">Reference proteome</keyword>
<dbReference type="EMBL" id="JARGEI010000025">
    <property type="protein sequence ID" value="KAJ8708958.1"/>
    <property type="molecule type" value="Genomic_DNA"/>
</dbReference>
<dbReference type="PANTHER" id="PTHR46599:SF3">
    <property type="entry name" value="PIGGYBAC TRANSPOSABLE ELEMENT-DERIVED PROTEIN 4"/>
    <property type="match status" value="1"/>
</dbReference>
<dbReference type="Proteomes" id="UP001231518">
    <property type="component" value="Chromosome 32"/>
</dbReference>
<gene>
    <name evidence="2" type="ORF">PYW07_013556</name>
    <name evidence="3" type="ORF">PYW07_013557</name>
    <name evidence="4" type="ORF">PYW07_013562</name>
</gene>
<accession>A0AAD7YAB9</accession>
<feature type="domain" description="PiggyBac transposable element-derived protein" evidence="1">
    <location>
        <begin position="1"/>
        <end position="321"/>
    </location>
</feature>
<evidence type="ECO:0000313" key="5">
    <source>
        <dbReference type="Proteomes" id="UP001231518"/>
    </source>
</evidence>
<dbReference type="AlphaFoldDB" id="A0AAD7YAB9"/>
<dbReference type="InterPro" id="IPR029526">
    <property type="entry name" value="PGBD"/>
</dbReference>
<reference evidence="2" key="1">
    <citation type="submission" date="2023-03" db="EMBL/GenBank/DDBJ databases">
        <title>Chromosome-level genomes of two armyworms, Mythimna separata and Mythimna loreyi, provide insights into the biosynthesis and reception of sex pheromones.</title>
        <authorList>
            <person name="Zhao H."/>
        </authorList>
    </citation>
    <scope>NUCLEOTIDE SEQUENCE</scope>
    <source>
        <strain evidence="2">BeijingLab</strain>
        <tissue evidence="2">Pupa</tissue>
    </source>
</reference>
<protein>
    <recommendedName>
        <fullName evidence="1">PiggyBac transposable element-derived protein domain-containing protein</fullName>
    </recommendedName>
</protein>
<evidence type="ECO:0000313" key="3">
    <source>
        <dbReference type="EMBL" id="KAJ8708953.1"/>
    </source>
</evidence>
<dbReference type="EMBL" id="JARGEI010000025">
    <property type="protein sequence ID" value="KAJ8708952.1"/>
    <property type="molecule type" value="Genomic_DNA"/>
</dbReference>
<evidence type="ECO:0000313" key="4">
    <source>
        <dbReference type="EMBL" id="KAJ8708958.1"/>
    </source>
</evidence>
<name>A0AAD7YAB9_MYTSE</name>
<proteinExistence type="predicted"/>
<comment type="caution">
    <text evidence="2">The sequence shown here is derived from an EMBL/GenBank/DDBJ whole genome shotgun (WGS) entry which is preliminary data.</text>
</comment>
<evidence type="ECO:0000259" key="1">
    <source>
        <dbReference type="Pfam" id="PF13843"/>
    </source>
</evidence>